<sequence>MVEPESAPPRRTDAHLAALSLVRAWAEAEADALHATATGAAWTSARTSSPTTGRDAPPAGTASRSAPARA</sequence>
<protein>
    <submittedName>
        <fullName evidence="2">Uncharacterized protein</fullName>
    </submittedName>
</protein>
<dbReference type="KEGG" id="thao:NI17_023940"/>
<dbReference type="RefSeq" id="WP_170163105.1">
    <property type="nucleotide sequence ID" value="NZ_CP063197.1"/>
</dbReference>
<accession>A0AA97M2D2</accession>
<keyword evidence="3" id="KW-1185">Reference proteome</keyword>
<gene>
    <name evidence="2" type="ORF">NI17_023940</name>
</gene>
<evidence type="ECO:0000313" key="2">
    <source>
        <dbReference type="EMBL" id="UOE22303.1"/>
    </source>
</evidence>
<dbReference type="Proteomes" id="UP000265719">
    <property type="component" value="Plasmid pTH1"/>
</dbReference>
<proteinExistence type="predicted"/>
<dbReference type="EMBL" id="CP063197">
    <property type="protein sequence ID" value="UOE22303.1"/>
    <property type="molecule type" value="Genomic_DNA"/>
</dbReference>
<reference evidence="2" key="1">
    <citation type="submission" date="2020-10" db="EMBL/GenBank/DDBJ databases">
        <title>De novo genome project of the cellulose decomposer Thermobifida halotolerans type strain.</title>
        <authorList>
            <person name="Nagy I."/>
            <person name="Horvath B."/>
            <person name="Kukolya J."/>
            <person name="Nagy I."/>
            <person name="Orsini M."/>
        </authorList>
    </citation>
    <scope>NUCLEOTIDE SEQUENCE</scope>
    <source>
        <strain evidence="2">DSM 44931</strain>
        <plasmid evidence="2">pTH1</plasmid>
    </source>
</reference>
<geneLocation type="plasmid" evidence="2 3">
    <name>pTH1</name>
</geneLocation>
<organism evidence="2 3">
    <name type="scientific">Thermobifida halotolerans</name>
    <dbReference type="NCBI Taxonomy" id="483545"/>
    <lineage>
        <taxon>Bacteria</taxon>
        <taxon>Bacillati</taxon>
        <taxon>Actinomycetota</taxon>
        <taxon>Actinomycetes</taxon>
        <taxon>Streptosporangiales</taxon>
        <taxon>Nocardiopsidaceae</taxon>
        <taxon>Thermobifida</taxon>
    </lineage>
</organism>
<dbReference type="AlphaFoldDB" id="A0AA97M2D2"/>
<name>A0AA97M2D2_9ACTN</name>
<evidence type="ECO:0000256" key="1">
    <source>
        <dbReference type="SAM" id="MobiDB-lite"/>
    </source>
</evidence>
<keyword evidence="2" id="KW-0614">Plasmid</keyword>
<feature type="region of interest" description="Disordered" evidence="1">
    <location>
        <begin position="38"/>
        <end position="70"/>
    </location>
</feature>
<evidence type="ECO:0000313" key="3">
    <source>
        <dbReference type="Proteomes" id="UP000265719"/>
    </source>
</evidence>